<dbReference type="EMBL" id="BAABLW010000007">
    <property type="protein sequence ID" value="GAA4926050.1"/>
    <property type="molecule type" value="Genomic_DNA"/>
</dbReference>
<name>A0ABP9G1X2_9MICC</name>
<proteinExistence type="predicted"/>
<evidence type="ECO:0000313" key="3">
    <source>
        <dbReference type="Proteomes" id="UP001500368"/>
    </source>
</evidence>
<feature type="transmembrane region" description="Helical" evidence="1">
    <location>
        <begin position="112"/>
        <end position="140"/>
    </location>
</feature>
<feature type="transmembrane region" description="Helical" evidence="1">
    <location>
        <begin position="40"/>
        <end position="61"/>
    </location>
</feature>
<dbReference type="PANTHER" id="PTHR30354:SF25">
    <property type="entry name" value="INNER MEMBRANE PERMEASE YGBN"/>
    <property type="match status" value="1"/>
</dbReference>
<evidence type="ECO:0000313" key="2">
    <source>
        <dbReference type="EMBL" id="GAA4926050.1"/>
    </source>
</evidence>
<feature type="transmembrane region" description="Helical" evidence="1">
    <location>
        <begin position="313"/>
        <end position="338"/>
    </location>
</feature>
<feature type="transmembrane region" description="Helical" evidence="1">
    <location>
        <begin position="446"/>
        <end position="463"/>
    </location>
</feature>
<evidence type="ECO:0000256" key="1">
    <source>
        <dbReference type="SAM" id="Phobius"/>
    </source>
</evidence>
<feature type="transmembrane region" description="Helical" evidence="1">
    <location>
        <begin position="350"/>
        <end position="369"/>
    </location>
</feature>
<gene>
    <name evidence="2" type="ORF">GCM10025790_24820</name>
</gene>
<feature type="transmembrane region" description="Helical" evidence="1">
    <location>
        <begin position="376"/>
        <end position="393"/>
    </location>
</feature>
<keyword evidence="1" id="KW-1133">Transmembrane helix</keyword>
<dbReference type="Proteomes" id="UP001500368">
    <property type="component" value="Unassembled WGS sequence"/>
</dbReference>
<organism evidence="2 3">
    <name type="scientific">Nesterenkonia rhizosphaerae</name>
    <dbReference type="NCBI Taxonomy" id="1348272"/>
    <lineage>
        <taxon>Bacteria</taxon>
        <taxon>Bacillati</taxon>
        <taxon>Actinomycetota</taxon>
        <taxon>Actinomycetes</taxon>
        <taxon>Micrococcales</taxon>
        <taxon>Micrococcaceae</taxon>
        <taxon>Nesterenkonia</taxon>
    </lineage>
</organism>
<protein>
    <submittedName>
        <fullName evidence="2">GntP family permease</fullName>
    </submittedName>
</protein>
<feature type="transmembrane region" description="Helical" evidence="1">
    <location>
        <begin position="182"/>
        <end position="202"/>
    </location>
</feature>
<dbReference type="InterPro" id="IPR003474">
    <property type="entry name" value="Glcn_transporter"/>
</dbReference>
<dbReference type="PANTHER" id="PTHR30354">
    <property type="entry name" value="GNT FAMILY GLUCONATE TRANSPORTER"/>
    <property type="match status" value="1"/>
</dbReference>
<feature type="transmembrane region" description="Helical" evidence="1">
    <location>
        <begin position="12"/>
        <end position="33"/>
    </location>
</feature>
<reference evidence="3" key="1">
    <citation type="journal article" date="2019" name="Int. J. Syst. Evol. Microbiol.">
        <title>The Global Catalogue of Microorganisms (GCM) 10K type strain sequencing project: providing services to taxonomists for standard genome sequencing and annotation.</title>
        <authorList>
            <consortium name="The Broad Institute Genomics Platform"/>
            <consortium name="The Broad Institute Genome Sequencing Center for Infectious Disease"/>
            <person name="Wu L."/>
            <person name="Ma J."/>
        </authorList>
    </citation>
    <scope>NUCLEOTIDE SEQUENCE [LARGE SCALE GENOMIC DNA]</scope>
    <source>
        <strain evidence="3">JCM 19129</strain>
    </source>
</reference>
<feature type="transmembrane region" description="Helical" evidence="1">
    <location>
        <begin position="399"/>
        <end position="426"/>
    </location>
</feature>
<sequence length="466" mass="48024">MEIVMDEWTQTLGTGPLLAIAAGAIALILILIIKFKVHAFITLIIVSALTAIVAGVPMNAISDVLTDGFGSTLAGVALLVALGAMLGRLIEHSGGAKALADKMISVFGEKRAPLALGIASLLLGFPMFFDAGLVMMLPIVFAVARRISDKSVLLFGIPTAAAFSVMHVFLPPHPGPVTASEFYEASIGLVLLVGLVIAYPLWHIAGYLWGRFVADRVMVPVPTIFGERDDDQPANPPSVGTIVALLLTPMTLILFNTGLNTLSSAGVVDGDQLWVQSLMFIGTSGIALLITVVVATLVLGYRRGENGTALEKLLDSALGPVASVILITGAGGMFGGVLRASGIGEAIADTLSGTGMPVILAAYLIAVAIRLAQGSATVALVTAAGLASPAVIAGDFNELQVACIVLATAAGSVFAGHVNDSGFWLVGRLMGMDVKTTLKTWTVQQALQSVVGFALVSIIYLGVSAL</sequence>
<keyword evidence="3" id="KW-1185">Reference proteome</keyword>
<keyword evidence="1" id="KW-0472">Membrane</keyword>
<feature type="transmembrane region" description="Helical" evidence="1">
    <location>
        <begin position="152"/>
        <end position="170"/>
    </location>
</feature>
<keyword evidence="1" id="KW-0812">Transmembrane</keyword>
<feature type="transmembrane region" description="Helical" evidence="1">
    <location>
        <begin position="73"/>
        <end position="91"/>
    </location>
</feature>
<feature type="transmembrane region" description="Helical" evidence="1">
    <location>
        <begin position="279"/>
        <end position="301"/>
    </location>
</feature>
<accession>A0ABP9G1X2</accession>
<dbReference type="NCBIfam" id="TIGR00791">
    <property type="entry name" value="gntP"/>
    <property type="match status" value="1"/>
</dbReference>
<feature type="transmembrane region" description="Helical" evidence="1">
    <location>
        <begin position="238"/>
        <end position="259"/>
    </location>
</feature>
<dbReference type="Pfam" id="PF02447">
    <property type="entry name" value="GntP_permease"/>
    <property type="match status" value="1"/>
</dbReference>
<dbReference type="PIRSF" id="PIRSF002746">
    <property type="entry name" value="Gluconate_transporter"/>
    <property type="match status" value="1"/>
</dbReference>
<comment type="caution">
    <text evidence="2">The sequence shown here is derived from an EMBL/GenBank/DDBJ whole genome shotgun (WGS) entry which is preliminary data.</text>
</comment>